<evidence type="ECO:0000313" key="1">
    <source>
        <dbReference type="EMBL" id="KYF71187.1"/>
    </source>
</evidence>
<accession>A0A150QT33</accession>
<organism evidence="1 2">
    <name type="scientific">Sorangium cellulosum</name>
    <name type="common">Polyangium cellulosum</name>
    <dbReference type="NCBI Taxonomy" id="56"/>
    <lineage>
        <taxon>Bacteria</taxon>
        <taxon>Pseudomonadati</taxon>
        <taxon>Myxococcota</taxon>
        <taxon>Polyangia</taxon>
        <taxon>Polyangiales</taxon>
        <taxon>Polyangiaceae</taxon>
        <taxon>Sorangium</taxon>
    </lineage>
</organism>
<reference evidence="1 2" key="1">
    <citation type="submission" date="2014-02" db="EMBL/GenBank/DDBJ databases">
        <title>The small core and large imbalanced accessory genome model reveals a collaborative survival strategy of Sorangium cellulosum strains in nature.</title>
        <authorList>
            <person name="Han K."/>
            <person name="Peng R."/>
            <person name="Blom J."/>
            <person name="Li Y.-Z."/>
        </authorList>
    </citation>
    <scope>NUCLEOTIDE SEQUENCE [LARGE SCALE GENOMIC DNA]</scope>
    <source>
        <strain evidence="1 2">So0011-07</strain>
    </source>
</reference>
<dbReference type="AlphaFoldDB" id="A0A150QT33"/>
<sequence length="68" mass="6910">MDPTRAQSPTLKLGELAPANPSPRAAVVASLAGTLSRAIALGDQEAARVVHEAIGRLLGLPAAPETSR</sequence>
<protein>
    <submittedName>
        <fullName evidence="1">Uncharacterized protein</fullName>
    </submittedName>
</protein>
<proteinExistence type="predicted"/>
<name>A0A150QT33_SORCE</name>
<evidence type="ECO:0000313" key="2">
    <source>
        <dbReference type="Proteomes" id="UP000075635"/>
    </source>
</evidence>
<dbReference type="Proteomes" id="UP000075635">
    <property type="component" value="Unassembled WGS sequence"/>
</dbReference>
<gene>
    <name evidence="1" type="ORF">BE17_22935</name>
</gene>
<dbReference type="EMBL" id="JEMB01003541">
    <property type="protein sequence ID" value="KYF71187.1"/>
    <property type="molecule type" value="Genomic_DNA"/>
</dbReference>
<comment type="caution">
    <text evidence="1">The sequence shown here is derived from an EMBL/GenBank/DDBJ whole genome shotgun (WGS) entry which is preliminary data.</text>
</comment>